<dbReference type="InterPro" id="IPR050416">
    <property type="entry name" value="FAD-linked_Oxidoreductase"/>
</dbReference>
<dbReference type="Proteomes" id="UP000070620">
    <property type="component" value="Unassembled WGS sequence"/>
</dbReference>
<dbReference type="InterPro" id="IPR006094">
    <property type="entry name" value="Oxid_FAD_bind_N"/>
</dbReference>
<dbReference type="PROSITE" id="PS51387">
    <property type="entry name" value="FAD_PCMH"/>
    <property type="match status" value="1"/>
</dbReference>
<dbReference type="PANTHER" id="PTHR42973">
    <property type="entry name" value="BINDING OXIDOREDUCTASE, PUTATIVE (AFU_ORTHOLOGUE AFUA_1G17690)-RELATED"/>
    <property type="match status" value="1"/>
</dbReference>
<keyword evidence="5" id="KW-0560">Oxidoreductase</keyword>
<dbReference type="InterPro" id="IPR016166">
    <property type="entry name" value="FAD-bd_PCMH"/>
</dbReference>
<evidence type="ECO:0000256" key="6">
    <source>
        <dbReference type="SAM" id="MobiDB-lite"/>
    </source>
</evidence>
<evidence type="ECO:0000259" key="7">
    <source>
        <dbReference type="PROSITE" id="PS51387"/>
    </source>
</evidence>
<dbReference type="InterPro" id="IPR006311">
    <property type="entry name" value="TAT_signal"/>
</dbReference>
<dbReference type="OrthoDB" id="9775082at2"/>
<dbReference type="PROSITE" id="PS51318">
    <property type="entry name" value="TAT"/>
    <property type="match status" value="1"/>
</dbReference>
<evidence type="ECO:0000256" key="4">
    <source>
        <dbReference type="ARBA" id="ARBA00022827"/>
    </source>
</evidence>
<keyword evidence="4" id="KW-0274">FAD</keyword>
<protein>
    <submittedName>
        <fullName evidence="8">FAD-binding protein</fullName>
    </submittedName>
</protein>
<dbReference type="AlphaFoldDB" id="A0A136PMN4"/>
<dbReference type="InterPro" id="IPR016167">
    <property type="entry name" value="FAD-bd_PCMH_sub1"/>
</dbReference>
<dbReference type="Pfam" id="PF08031">
    <property type="entry name" value="BBE"/>
    <property type="match status" value="1"/>
</dbReference>
<dbReference type="GO" id="GO:0071949">
    <property type="term" value="F:FAD binding"/>
    <property type="evidence" value="ECO:0007669"/>
    <property type="project" value="InterPro"/>
</dbReference>
<keyword evidence="9" id="KW-1185">Reference proteome</keyword>
<dbReference type="GO" id="GO:0016491">
    <property type="term" value="F:oxidoreductase activity"/>
    <property type="evidence" value="ECO:0007669"/>
    <property type="project" value="UniProtKB-KW"/>
</dbReference>
<evidence type="ECO:0000256" key="3">
    <source>
        <dbReference type="ARBA" id="ARBA00022630"/>
    </source>
</evidence>
<feature type="domain" description="FAD-binding PCMH-type" evidence="7">
    <location>
        <begin position="89"/>
        <end position="264"/>
    </location>
</feature>
<sequence>MHDLSRRKLLTTTATVGAGALVPGIVSGGAPGAAADSGPASPPGRDRPTPGGERPTPGWDGPPAELTGRIVRPGDPDYPSASLGWDELFEHYPLVIVFAQQTRDVVNALAWSRQNDVALRVRSGRHSLEGWSNVDNGIVIDVSELKSTEIDTAARTAKVGAGLNQLEAVTALGQRNLAVTTGTEGSVGLSGATLGGGFGFLTRYLGMACDSLIGAEIVVASGTHGAKAIEVDLDDHEDLLWALRGAGNGNFGIVTSLTYRVTPLQSVAYLQATWTGLGDLRGVFDTWQRTAPFADHRLGTQVEIHKSQILLFAVLAEGSAAEVKELLKPVLSIGSPQVTVQTGGWGEIYAGFQIPTADEPANWKFFSQFTNEPFPREAIEVISAFMADAPTEDSNFFTQAFGTGAQNRPPRGGSAFPHRDALFYSEPGAGWGTRGVPNSGDALTPVAQAWIAEFSQALRPYVHGAYVNVPNIGMQDWETAYWGRNVDRLRRIKAKYDPYNIFQYEQSIPPATC</sequence>
<dbReference type="InterPro" id="IPR036318">
    <property type="entry name" value="FAD-bd_PCMH-like_sf"/>
</dbReference>
<dbReference type="PANTHER" id="PTHR42973:SF39">
    <property type="entry name" value="FAD-BINDING PCMH-TYPE DOMAIN-CONTAINING PROTEIN"/>
    <property type="match status" value="1"/>
</dbReference>
<feature type="region of interest" description="Disordered" evidence="6">
    <location>
        <begin position="29"/>
        <end position="75"/>
    </location>
</feature>
<feature type="compositionally biased region" description="Low complexity" evidence="6">
    <location>
        <begin position="49"/>
        <end position="58"/>
    </location>
</feature>
<evidence type="ECO:0000256" key="1">
    <source>
        <dbReference type="ARBA" id="ARBA00001974"/>
    </source>
</evidence>
<keyword evidence="3" id="KW-0285">Flavoprotein</keyword>
<dbReference type="Gene3D" id="3.40.462.20">
    <property type="match status" value="1"/>
</dbReference>
<gene>
    <name evidence="8" type="ORF">AWW66_23415</name>
</gene>
<dbReference type="Pfam" id="PF01565">
    <property type="entry name" value="FAD_binding_4"/>
    <property type="match status" value="1"/>
</dbReference>
<organism evidence="8 9">
    <name type="scientific">Micromonospora rosaria</name>
    <dbReference type="NCBI Taxonomy" id="47874"/>
    <lineage>
        <taxon>Bacteria</taxon>
        <taxon>Bacillati</taxon>
        <taxon>Actinomycetota</taxon>
        <taxon>Actinomycetes</taxon>
        <taxon>Micromonosporales</taxon>
        <taxon>Micromonosporaceae</taxon>
        <taxon>Micromonospora</taxon>
    </lineage>
</organism>
<reference evidence="8 9" key="1">
    <citation type="submission" date="2016-01" db="EMBL/GenBank/DDBJ databases">
        <title>Whole genome sequence and analysis of Micromonospora rosaria DSM 803, which can produce antibacterial substance rosamicin.</title>
        <authorList>
            <person name="Yang H."/>
            <person name="He X."/>
            <person name="Zhu D."/>
        </authorList>
    </citation>
    <scope>NUCLEOTIDE SEQUENCE [LARGE SCALE GENOMIC DNA]</scope>
    <source>
        <strain evidence="8 9">DSM 803</strain>
    </source>
</reference>
<comment type="caution">
    <text evidence="8">The sequence shown here is derived from an EMBL/GenBank/DDBJ whole genome shotgun (WGS) entry which is preliminary data.</text>
</comment>
<dbReference type="Gene3D" id="3.30.465.10">
    <property type="match status" value="1"/>
</dbReference>
<evidence type="ECO:0000256" key="2">
    <source>
        <dbReference type="ARBA" id="ARBA00005466"/>
    </source>
</evidence>
<dbReference type="RefSeq" id="WP_067370450.1">
    <property type="nucleotide sequence ID" value="NZ_JBIUBN010000028.1"/>
</dbReference>
<dbReference type="EMBL" id="LRQV01000106">
    <property type="protein sequence ID" value="KXK59577.1"/>
    <property type="molecule type" value="Genomic_DNA"/>
</dbReference>
<comment type="similarity">
    <text evidence="2">Belongs to the oxygen-dependent FAD-linked oxidoreductase family.</text>
</comment>
<evidence type="ECO:0000256" key="5">
    <source>
        <dbReference type="ARBA" id="ARBA00023002"/>
    </source>
</evidence>
<proteinExistence type="inferred from homology"/>
<dbReference type="Gene3D" id="3.30.43.10">
    <property type="entry name" value="Uridine Diphospho-n-acetylenolpyruvylglucosamine Reductase, domain 2"/>
    <property type="match status" value="1"/>
</dbReference>
<evidence type="ECO:0000313" key="9">
    <source>
        <dbReference type="Proteomes" id="UP000070620"/>
    </source>
</evidence>
<comment type="cofactor">
    <cofactor evidence="1">
        <name>FAD</name>
        <dbReference type="ChEBI" id="CHEBI:57692"/>
    </cofactor>
</comment>
<dbReference type="SUPFAM" id="SSF56176">
    <property type="entry name" value="FAD-binding/transporter-associated domain-like"/>
    <property type="match status" value="1"/>
</dbReference>
<dbReference type="InterPro" id="IPR016169">
    <property type="entry name" value="FAD-bd_PCMH_sub2"/>
</dbReference>
<dbReference type="InterPro" id="IPR012951">
    <property type="entry name" value="BBE"/>
</dbReference>
<name>A0A136PMN4_9ACTN</name>
<accession>A0A136PMN4</accession>
<evidence type="ECO:0000313" key="8">
    <source>
        <dbReference type="EMBL" id="KXK59577.1"/>
    </source>
</evidence>